<evidence type="ECO:0000313" key="3">
    <source>
        <dbReference type="Proteomes" id="UP000250200"/>
    </source>
</evidence>
<evidence type="ECO:0000313" key="2">
    <source>
        <dbReference type="EMBL" id="SQA20051.1"/>
    </source>
</evidence>
<dbReference type="RefSeq" id="WP_000609342.1">
    <property type="nucleotide sequence ID" value="NZ_UAVB01000002.1"/>
</dbReference>
<feature type="transmembrane region" description="Helical" evidence="1">
    <location>
        <begin position="31"/>
        <end position="53"/>
    </location>
</feature>
<evidence type="ECO:0000256" key="1">
    <source>
        <dbReference type="SAM" id="Phobius"/>
    </source>
</evidence>
<proteinExistence type="predicted"/>
<name>A0A7Z7KA11_STRAG</name>
<protein>
    <submittedName>
        <fullName evidence="2">Bacteriocin class II with double-glycine leader peptide</fullName>
    </submittedName>
</protein>
<comment type="caution">
    <text evidence="2">The sequence shown here is derived from an EMBL/GenBank/DDBJ whole genome shotgun (WGS) entry which is preliminary data.</text>
</comment>
<keyword evidence="1" id="KW-1133">Transmembrane helix</keyword>
<dbReference type="NCBIfam" id="TIGR01847">
    <property type="entry name" value="bacteriocin_sig"/>
    <property type="match status" value="1"/>
</dbReference>
<gene>
    <name evidence="2" type="ORF">NCTC8181_02401</name>
</gene>
<dbReference type="Pfam" id="PF10439">
    <property type="entry name" value="Bacteriocin_IIc"/>
    <property type="match status" value="1"/>
</dbReference>
<keyword evidence="1" id="KW-0472">Membrane</keyword>
<reference evidence="2 3" key="1">
    <citation type="submission" date="2018-06" db="EMBL/GenBank/DDBJ databases">
        <authorList>
            <consortium name="Pathogen Informatics"/>
            <person name="Doyle S."/>
        </authorList>
    </citation>
    <scope>NUCLEOTIDE SEQUENCE [LARGE SCALE GENOMIC DNA]</scope>
    <source>
        <strain evidence="2 3">NCTC8181</strain>
    </source>
</reference>
<dbReference type="GO" id="GO:0042742">
    <property type="term" value="P:defense response to bacterium"/>
    <property type="evidence" value="ECO:0007669"/>
    <property type="project" value="InterPro"/>
</dbReference>
<accession>A0A7Z7KA11</accession>
<dbReference type="EMBL" id="UAVB01000002">
    <property type="protein sequence ID" value="SQA20051.1"/>
    <property type="molecule type" value="Genomic_DNA"/>
</dbReference>
<organism evidence="2 3">
    <name type="scientific">Streptococcus agalactiae</name>
    <dbReference type="NCBI Taxonomy" id="1311"/>
    <lineage>
        <taxon>Bacteria</taxon>
        <taxon>Bacillati</taxon>
        <taxon>Bacillota</taxon>
        <taxon>Bacilli</taxon>
        <taxon>Lactobacillales</taxon>
        <taxon>Streptococcaceae</taxon>
        <taxon>Streptococcus</taxon>
    </lineage>
</organism>
<sequence length="59" mass="6071">MINNFEYEVLTDEELSSVVGGSTASNIKDGMYIGAIFGGVKGAIAGGVLGWAFTPTKVS</sequence>
<dbReference type="Proteomes" id="UP000250200">
    <property type="component" value="Unassembled WGS sequence"/>
</dbReference>
<keyword evidence="1" id="KW-0812">Transmembrane</keyword>
<dbReference type="InterPro" id="IPR019493">
    <property type="entry name" value="Bacteriocin_IIb_lactacin-rel"/>
</dbReference>
<dbReference type="InterPro" id="IPR010133">
    <property type="entry name" value="Bacteriocin_signal_seq"/>
</dbReference>
<dbReference type="AlphaFoldDB" id="A0A7Z7KA11"/>